<name>A0A0F9FTP9_9ZZZZ</name>
<evidence type="ECO:0000313" key="2">
    <source>
        <dbReference type="EMBL" id="KKL89638.1"/>
    </source>
</evidence>
<gene>
    <name evidence="2" type="ORF">LCGC14_1912630</name>
</gene>
<organism evidence="2">
    <name type="scientific">marine sediment metagenome</name>
    <dbReference type="NCBI Taxonomy" id="412755"/>
    <lineage>
        <taxon>unclassified sequences</taxon>
        <taxon>metagenomes</taxon>
        <taxon>ecological metagenomes</taxon>
    </lineage>
</organism>
<sequence length="162" mass="17961">MTRRKSISSLEGFLANQFRQRVGERFEMIRAGSGLSLLAPSLYYDQDTSSWKTSQASEQRGWDSSSLAWPRSGMMRNGTAYRLPPSGLHTSESECSLWRTPTVGALNADRAKDPEYGLRKAAKGQTITLADQVRWPTPQAHDAAKGKAERVGRYGTEHGGRN</sequence>
<dbReference type="AlphaFoldDB" id="A0A0F9FTP9"/>
<dbReference type="EMBL" id="LAZR01020229">
    <property type="protein sequence ID" value="KKL89638.1"/>
    <property type="molecule type" value="Genomic_DNA"/>
</dbReference>
<evidence type="ECO:0000256" key="1">
    <source>
        <dbReference type="SAM" id="MobiDB-lite"/>
    </source>
</evidence>
<protein>
    <submittedName>
        <fullName evidence="2">Uncharacterized protein</fullName>
    </submittedName>
</protein>
<feature type="non-terminal residue" evidence="2">
    <location>
        <position position="162"/>
    </location>
</feature>
<reference evidence="2" key="1">
    <citation type="journal article" date="2015" name="Nature">
        <title>Complex archaea that bridge the gap between prokaryotes and eukaryotes.</title>
        <authorList>
            <person name="Spang A."/>
            <person name="Saw J.H."/>
            <person name="Jorgensen S.L."/>
            <person name="Zaremba-Niedzwiedzka K."/>
            <person name="Martijn J."/>
            <person name="Lind A.E."/>
            <person name="van Eijk R."/>
            <person name="Schleper C."/>
            <person name="Guy L."/>
            <person name="Ettema T.J."/>
        </authorList>
    </citation>
    <scope>NUCLEOTIDE SEQUENCE</scope>
</reference>
<accession>A0A0F9FTP9</accession>
<proteinExistence type="predicted"/>
<comment type="caution">
    <text evidence="2">The sequence shown here is derived from an EMBL/GenBank/DDBJ whole genome shotgun (WGS) entry which is preliminary data.</text>
</comment>
<feature type="region of interest" description="Disordered" evidence="1">
    <location>
        <begin position="129"/>
        <end position="162"/>
    </location>
</feature>
<feature type="compositionally biased region" description="Basic and acidic residues" evidence="1">
    <location>
        <begin position="142"/>
        <end position="162"/>
    </location>
</feature>